<feature type="transmembrane region" description="Helical" evidence="1">
    <location>
        <begin position="1070"/>
        <end position="1093"/>
    </location>
</feature>
<evidence type="ECO:0000256" key="1">
    <source>
        <dbReference type="SAM" id="Phobius"/>
    </source>
</evidence>
<dbReference type="AlphaFoldDB" id="A0A5J5BCY4"/>
<sequence>MSMNSNFDEHRWVIQIRRTLDEEFEEDTEIPVTIFNVPKTLMASDPDSYIPQQVALGPYHYRRPELYETERYKLSAAKRTQKQLQCLKFQHLVDQLTKLESRIRACYHKYLDFNGETLAWMMAVDASFMLEFLQIYAVKEGKGLTRPSSRTWHLVDISGERSAHNAILRDMVMLENQIPLFLLSKVKEFQFSSWELADNMLLLMLIGLCKELSPFKVAEEFPNVQVLDRAHLLDLLYHVIVPKFEHQSSEITEFLDQNEVIKQGEEKPKSSYMKQLLQETWKFLSESDRGPVILLKRVLLSKPVKVILKLPWTIISNLPGIRVFKKPIEVVFFSQEKEVQPENESSNSNNNINKPPLVEEITIPSVSELSEAGVWFLPTNGSISTISFNSKTVTLYIPTVCLDMNTEVILRNLVAYETCNASGPLVFTRYTEFMNGIIDTEDDAKLLRERGIILNHLKSDKDVADLWNGMSKSVRLTKVPFLDKVIEDVNRYYNCRWKVKVGKFMKRYVFGSWQCLTFLATIVLLLLMTLQAFCSVYSCARVIHVNVDMYSLQPTTMTPNWNFDERQWIIQIRQTLDEEQEENTEIPVSIFNVPKILMASDPESYIPQQVALGPHHYWRPELYEMQRYKLAAAKRAQKQVQRPKFQQLVDKFMKLEPKTRACYHKYLEFNGETLAWMMVIDASFVLEFLQNYANKGSMTPRSVSSRMLHLFDAAGRKSAHNAILKDMVMLENQIPLFLLRKMLEFQFSSWESADNVLVSMMIGLYEELSPFRMIDEIPKVEVTKCAHLLDFLYQMIVPKLEDESAEIIEVLDQDQNEVKEGHDEGDEKSFGNSSQVKKLGNEIWNLLSKLNKGPVRLLKKLFFSRAVKVILKLPWTIISNFPGFRILKQPIESLFFSQDKEEKPENENSNSNNNIEKPPLIEEITIPSVSDLSNAGVRLVPTNGGVSNISFDTTTVTLYLPTVSLDVNTEVIFRNLVAYEACNGSGPLVFTRYTELMNGIIDTEEDAKLLRERRIIMNHLKSDKEVANLWNGMSKSVKLSKVPHLDKVVEDVNKYYNGRWKVKMGKFMKVYVFGSWQFLTLLAAILLFCLMILQSFCSVYSCSGIFHIGTS</sequence>
<keyword evidence="1" id="KW-0472">Membrane</keyword>
<evidence type="ECO:0000313" key="2">
    <source>
        <dbReference type="EMBL" id="KAA8540524.1"/>
    </source>
</evidence>
<dbReference type="OrthoDB" id="2356035at2759"/>
<evidence type="ECO:0000313" key="3">
    <source>
        <dbReference type="Proteomes" id="UP000325577"/>
    </source>
</evidence>
<keyword evidence="1" id="KW-0812">Transmembrane</keyword>
<keyword evidence="3" id="KW-1185">Reference proteome</keyword>
<accession>A0A5J5BCY4</accession>
<dbReference type="InterPro" id="IPR004158">
    <property type="entry name" value="DUF247_pln"/>
</dbReference>
<name>A0A5J5BCY4_9ASTE</name>
<dbReference type="PANTHER" id="PTHR31170">
    <property type="entry name" value="BNAC04G53230D PROTEIN"/>
    <property type="match status" value="1"/>
</dbReference>
<dbReference type="Proteomes" id="UP000325577">
    <property type="component" value="Linkage Group LG13"/>
</dbReference>
<gene>
    <name evidence="2" type="ORF">F0562_024557</name>
</gene>
<dbReference type="EMBL" id="CM018036">
    <property type="protein sequence ID" value="KAA8540524.1"/>
    <property type="molecule type" value="Genomic_DNA"/>
</dbReference>
<organism evidence="2 3">
    <name type="scientific">Nyssa sinensis</name>
    <dbReference type="NCBI Taxonomy" id="561372"/>
    <lineage>
        <taxon>Eukaryota</taxon>
        <taxon>Viridiplantae</taxon>
        <taxon>Streptophyta</taxon>
        <taxon>Embryophyta</taxon>
        <taxon>Tracheophyta</taxon>
        <taxon>Spermatophyta</taxon>
        <taxon>Magnoliopsida</taxon>
        <taxon>eudicotyledons</taxon>
        <taxon>Gunneridae</taxon>
        <taxon>Pentapetalae</taxon>
        <taxon>asterids</taxon>
        <taxon>Cornales</taxon>
        <taxon>Nyssaceae</taxon>
        <taxon>Nyssa</taxon>
    </lineage>
</organism>
<reference evidence="2 3" key="1">
    <citation type="submission" date="2019-09" db="EMBL/GenBank/DDBJ databases">
        <title>A chromosome-level genome assembly of the Chinese tupelo Nyssa sinensis.</title>
        <authorList>
            <person name="Yang X."/>
            <person name="Kang M."/>
            <person name="Yang Y."/>
            <person name="Xiong H."/>
            <person name="Wang M."/>
            <person name="Zhang Z."/>
            <person name="Wang Z."/>
            <person name="Wu H."/>
            <person name="Ma T."/>
            <person name="Liu J."/>
            <person name="Xi Z."/>
        </authorList>
    </citation>
    <scope>NUCLEOTIDE SEQUENCE [LARGE SCALE GENOMIC DNA]</scope>
    <source>
        <strain evidence="2">J267</strain>
        <tissue evidence="2">Leaf</tissue>
    </source>
</reference>
<dbReference type="PANTHER" id="PTHR31170:SF25">
    <property type="entry name" value="BNAA09G04570D PROTEIN"/>
    <property type="match status" value="1"/>
</dbReference>
<dbReference type="Pfam" id="PF03140">
    <property type="entry name" value="DUF247"/>
    <property type="match status" value="2"/>
</dbReference>
<protein>
    <submittedName>
        <fullName evidence="2">Uncharacterized protein</fullName>
    </submittedName>
</protein>
<proteinExistence type="predicted"/>
<keyword evidence="1" id="KW-1133">Transmembrane helix</keyword>